<dbReference type="GeneID" id="95533453"/>
<reference evidence="1 2" key="1">
    <citation type="submission" date="2017-09" db="EMBL/GenBank/DDBJ databases">
        <authorList>
            <person name="Lee N."/>
            <person name="Cho B.-K."/>
        </authorList>
    </citation>
    <scope>NUCLEOTIDE SEQUENCE [LARGE SCALE GENOMIC DNA]</scope>
    <source>
        <strain evidence="1 2">ATCC 13879</strain>
    </source>
</reference>
<accession>A0ABX6ASQ4</accession>
<evidence type="ECO:0000313" key="1">
    <source>
        <dbReference type="EMBL" id="QEV04731.1"/>
    </source>
</evidence>
<proteinExistence type="predicted"/>
<protein>
    <submittedName>
        <fullName evidence="1">Uncharacterized protein</fullName>
    </submittedName>
</protein>
<dbReference type="Proteomes" id="UP000326041">
    <property type="component" value="Chromosome"/>
</dbReference>
<dbReference type="RefSeq" id="WP_055609722.1">
    <property type="nucleotide sequence ID" value="NZ_CP023697.1"/>
</dbReference>
<gene>
    <name evidence="1" type="ORF">CP972_02490</name>
</gene>
<dbReference type="EMBL" id="CP023697">
    <property type="protein sequence ID" value="QEV04731.1"/>
    <property type="molecule type" value="Genomic_DNA"/>
</dbReference>
<keyword evidence="2" id="KW-1185">Reference proteome</keyword>
<name>A0ABX6ASQ4_9ACTN</name>
<evidence type="ECO:0000313" key="2">
    <source>
        <dbReference type="Proteomes" id="UP000326041"/>
    </source>
</evidence>
<sequence length="95" mass="10031">MYAASAPYPGHFGALLAKCPAAAPAPLPRTADDPRGLTAPAPLVIGDTGFVRVEHAAEVQRLSPRSRPAVLPTTPHLTLMRRTSLLLPLPDEFLG</sequence>
<organism evidence="1 2">
    <name type="scientific">Streptomyces prasinus</name>
    <dbReference type="NCBI Taxonomy" id="67345"/>
    <lineage>
        <taxon>Bacteria</taxon>
        <taxon>Bacillati</taxon>
        <taxon>Actinomycetota</taxon>
        <taxon>Actinomycetes</taxon>
        <taxon>Kitasatosporales</taxon>
        <taxon>Streptomycetaceae</taxon>
        <taxon>Streptomyces</taxon>
    </lineage>
</organism>